<evidence type="ECO:0000313" key="1">
    <source>
        <dbReference type="EMBL" id="TNC51525.1"/>
    </source>
</evidence>
<gene>
    <name evidence="1" type="ORF">FHG66_04990</name>
</gene>
<dbReference type="InterPro" id="IPR054271">
    <property type="entry name" value="DUF7002"/>
</dbReference>
<evidence type="ECO:0000313" key="2">
    <source>
        <dbReference type="Proteomes" id="UP000305887"/>
    </source>
</evidence>
<dbReference type="RefSeq" id="WP_139075608.1">
    <property type="nucleotide sequence ID" value="NZ_VDFU01000004.1"/>
</dbReference>
<keyword evidence="2" id="KW-1185">Reference proteome</keyword>
<dbReference type="AlphaFoldDB" id="A0A5C4N3G2"/>
<reference evidence="1 2" key="1">
    <citation type="submission" date="2019-06" db="EMBL/GenBank/DDBJ databases">
        <title>YIM 131921 draft genome.</title>
        <authorList>
            <person name="Jiang L."/>
        </authorList>
    </citation>
    <scope>NUCLEOTIDE SEQUENCE [LARGE SCALE GENOMIC DNA]</scope>
    <source>
        <strain evidence="1 2">YIM 131921</strain>
    </source>
</reference>
<dbReference type="Proteomes" id="UP000305887">
    <property type="component" value="Unassembled WGS sequence"/>
</dbReference>
<name>A0A5C4N3G2_9RHOB</name>
<accession>A0A5C4N3G2</accession>
<dbReference type="Pfam" id="PF22531">
    <property type="entry name" value="DUF7002"/>
    <property type="match status" value="1"/>
</dbReference>
<dbReference type="EMBL" id="VDFU01000004">
    <property type="protein sequence ID" value="TNC51525.1"/>
    <property type="molecule type" value="Genomic_DNA"/>
</dbReference>
<organism evidence="1 2">
    <name type="scientific">Rubellimicrobium rubrum</name>
    <dbReference type="NCBI Taxonomy" id="2585369"/>
    <lineage>
        <taxon>Bacteria</taxon>
        <taxon>Pseudomonadati</taxon>
        <taxon>Pseudomonadota</taxon>
        <taxon>Alphaproteobacteria</taxon>
        <taxon>Rhodobacterales</taxon>
        <taxon>Roseobacteraceae</taxon>
        <taxon>Rubellimicrobium</taxon>
    </lineage>
</organism>
<dbReference type="OrthoDB" id="154268at2"/>
<sequence>MTDADLEDLLSRSPVLFHMAEAGSWPSIRDKGLLSTSALVDLYGITGVARDRIEAERRPGPVVLDHPAQGRVVIRDNAPLNIRKLGRALPPDLPVEDWLRLLNGRVFFWLSRDRLGRLLGARLYREAAHDVLEVDAASLVAAHRARIELSPINSGVTDPFPAPRGPDTFRRIADYPYAEWQRKRGRNGEAAVELVVPGGVPDIADHIRRVVPMRGDREEGTLWERVASGRAGG</sequence>
<comment type="caution">
    <text evidence="1">The sequence shown here is derived from an EMBL/GenBank/DDBJ whole genome shotgun (WGS) entry which is preliminary data.</text>
</comment>
<protein>
    <submittedName>
        <fullName evidence="1">Uncharacterized protein</fullName>
    </submittedName>
</protein>
<proteinExistence type="predicted"/>